<keyword evidence="2" id="KW-0238">DNA-binding</keyword>
<dbReference type="GO" id="GO:0043565">
    <property type="term" value="F:sequence-specific DNA binding"/>
    <property type="evidence" value="ECO:0007669"/>
    <property type="project" value="InterPro"/>
</dbReference>
<protein>
    <submittedName>
        <fullName evidence="6">AraC family transcriptional regulator</fullName>
    </submittedName>
</protein>
<feature type="region of interest" description="Disordered" evidence="4">
    <location>
        <begin position="230"/>
        <end position="280"/>
    </location>
</feature>
<dbReference type="GO" id="GO:0003700">
    <property type="term" value="F:DNA-binding transcription factor activity"/>
    <property type="evidence" value="ECO:0007669"/>
    <property type="project" value="InterPro"/>
</dbReference>
<dbReference type="Proteomes" id="UP000279968">
    <property type="component" value="Unassembled WGS sequence"/>
</dbReference>
<evidence type="ECO:0000256" key="4">
    <source>
        <dbReference type="SAM" id="MobiDB-lite"/>
    </source>
</evidence>
<reference evidence="6 7" key="1">
    <citation type="journal article" date="2015" name="Int. J. Syst. Evol. Microbiol.">
        <title>Micromonospora costi sp. nov., isolated from a leaf of Costus speciosus.</title>
        <authorList>
            <person name="Thawai C."/>
        </authorList>
    </citation>
    <scope>NUCLEOTIDE SEQUENCE [LARGE SCALE GENOMIC DNA]</scope>
    <source>
        <strain evidence="6 7">CS1-12</strain>
    </source>
</reference>
<dbReference type="OrthoDB" id="2559672at2"/>
<dbReference type="AlphaFoldDB" id="A0A3B0A4E1"/>
<feature type="compositionally biased region" description="Low complexity" evidence="4">
    <location>
        <begin position="248"/>
        <end position="268"/>
    </location>
</feature>
<feature type="domain" description="HTH araC/xylS-type" evidence="5">
    <location>
        <begin position="295"/>
        <end position="327"/>
    </location>
</feature>
<accession>A0A3B0A4E1</accession>
<proteinExistence type="predicted"/>
<dbReference type="EMBL" id="RBAN01000002">
    <property type="protein sequence ID" value="RKN55608.1"/>
    <property type="molecule type" value="Genomic_DNA"/>
</dbReference>
<dbReference type="RefSeq" id="WP_120779792.1">
    <property type="nucleotide sequence ID" value="NZ_JBHLUP010000002.1"/>
</dbReference>
<dbReference type="InterPro" id="IPR018060">
    <property type="entry name" value="HTH_AraC"/>
</dbReference>
<evidence type="ECO:0000256" key="3">
    <source>
        <dbReference type="ARBA" id="ARBA00023163"/>
    </source>
</evidence>
<keyword evidence="3" id="KW-0804">Transcription</keyword>
<feature type="compositionally biased region" description="Gly residues" evidence="4">
    <location>
        <begin position="269"/>
        <end position="280"/>
    </location>
</feature>
<dbReference type="InterPro" id="IPR050204">
    <property type="entry name" value="AraC_XylS_family_regulators"/>
</dbReference>
<name>A0A3B0A4E1_9ACTN</name>
<dbReference type="PANTHER" id="PTHR46796:SF15">
    <property type="entry name" value="BLL1074 PROTEIN"/>
    <property type="match status" value="1"/>
</dbReference>
<dbReference type="PROSITE" id="PS01124">
    <property type="entry name" value="HTH_ARAC_FAMILY_2"/>
    <property type="match status" value="1"/>
</dbReference>
<gene>
    <name evidence="6" type="ORF">D7193_13330</name>
</gene>
<keyword evidence="7" id="KW-1185">Reference proteome</keyword>
<evidence type="ECO:0000313" key="6">
    <source>
        <dbReference type="EMBL" id="RKN55608.1"/>
    </source>
</evidence>
<evidence type="ECO:0000256" key="1">
    <source>
        <dbReference type="ARBA" id="ARBA00023015"/>
    </source>
</evidence>
<evidence type="ECO:0000313" key="7">
    <source>
        <dbReference type="Proteomes" id="UP000279968"/>
    </source>
</evidence>
<dbReference type="SMART" id="SM00342">
    <property type="entry name" value="HTH_ARAC"/>
    <property type="match status" value="1"/>
</dbReference>
<comment type="caution">
    <text evidence="6">The sequence shown here is derived from an EMBL/GenBank/DDBJ whole genome shotgun (WGS) entry which is preliminary data.</text>
</comment>
<dbReference type="PANTHER" id="PTHR46796">
    <property type="entry name" value="HTH-TYPE TRANSCRIPTIONAL ACTIVATOR RHAS-RELATED"/>
    <property type="match status" value="1"/>
</dbReference>
<dbReference type="Gene3D" id="1.10.10.60">
    <property type="entry name" value="Homeodomain-like"/>
    <property type="match status" value="1"/>
</dbReference>
<keyword evidence="1" id="KW-0805">Transcription regulation</keyword>
<organism evidence="6 7">
    <name type="scientific">Micromonospora costi</name>
    <dbReference type="NCBI Taxonomy" id="1530042"/>
    <lineage>
        <taxon>Bacteria</taxon>
        <taxon>Bacillati</taxon>
        <taxon>Actinomycetota</taxon>
        <taxon>Actinomycetes</taxon>
        <taxon>Micromonosporales</taxon>
        <taxon>Micromonosporaceae</taxon>
        <taxon>Micromonospora</taxon>
    </lineage>
</organism>
<evidence type="ECO:0000259" key="5">
    <source>
        <dbReference type="PROSITE" id="PS01124"/>
    </source>
</evidence>
<sequence>MTAGGPVDGVVLGLPSPRLRPYVARYVGYRERADLPLVRREVAGAFVVLILGWGAPLDVEDPRSGGPSAYGVDSFVAGTFDGWCRTRTVGVGEGVELLLAPLAARRIFGLPMDELANRAVDVTALPGGWLDRLRCRLAAAPGWPERFALLDAALAARLAGSEPVDPRVAWAWRRLTASGGLTSIGWLAGELGWSRRHLAVRFRREVGLSPKTTARLLRFQRAYAALTGPACSAPPIPDDDAPGGGTEAPGDGADAPAGGAGASGESAKPGGGAGQPGGGAGGALGGAGELADGWAQLAARCGYYDQSHLIRDFREFAGDTPAALLAARTAATAGR</sequence>
<evidence type="ECO:0000256" key="2">
    <source>
        <dbReference type="ARBA" id="ARBA00023125"/>
    </source>
</evidence>